<keyword evidence="2" id="KW-1185">Reference proteome</keyword>
<proteinExistence type="predicted"/>
<organism evidence="1 2">
    <name type="scientific">Cotonvirus japonicus</name>
    <dbReference type="NCBI Taxonomy" id="2811091"/>
    <lineage>
        <taxon>Viruses</taxon>
        <taxon>Varidnaviria</taxon>
        <taxon>Bamfordvirae</taxon>
        <taxon>Nucleocytoviricota</taxon>
        <taxon>Megaviricetes</taxon>
        <taxon>Imitervirales</taxon>
        <taxon>Mimiviridae</taxon>
        <taxon>Megamimivirinae</taxon>
        <taxon>Cotonvirus</taxon>
        <taxon>Cotonvirus japonicum</taxon>
    </lineage>
</organism>
<accession>A0ABM7NRW3</accession>
<sequence>MLFYQFFLINIILLLMSKYPFDSYKPNEKLSNDQKWHPSPLNPYPNRFTQAPSPNHQILVYFNGKPQLQTLSPTQGPVSFASREISTNPQNSWERKHTIYPKNNAIVYPTTHSIPGPYLRSYIMLPKKTYMY</sequence>
<evidence type="ECO:0000313" key="1">
    <source>
        <dbReference type="EMBL" id="BCS82903.1"/>
    </source>
</evidence>
<name>A0ABM7NRW3_9VIRU</name>
<evidence type="ECO:0000313" key="2">
    <source>
        <dbReference type="Proteomes" id="UP001321479"/>
    </source>
</evidence>
<protein>
    <submittedName>
        <fullName evidence="1">Uncharacterized protein</fullName>
    </submittedName>
</protein>
<dbReference type="EMBL" id="AP024483">
    <property type="protein sequence ID" value="BCS82903.1"/>
    <property type="molecule type" value="Genomic_DNA"/>
</dbReference>
<reference evidence="1 2" key="1">
    <citation type="submission" date="2021-02" db="EMBL/GenBank/DDBJ databases">
        <title>Cotonvirus japonicus, which uses Golgi apparatus of host cells for its virion factory, phylogenetically links tailed tupanvirus and icosahedral mimivirus.</title>
        <authorList>
            <person name="Takahashi H."/>
            <person name="Fukaya S."/>
            <person name="Song C."/>
            <person name="Murata K."/>
            <person name="Takemura M."/>
        </authorList>
    </citation>
    <scope>NUCLEOTIDE SEQUENCE [LARGE SCALE GENOMIC DNA]</scope>
</reference>
<dbReference type="RefSeq" id="YP_010841511.1">
    <property type="nucleotide sequence ID" value="NC_079139.1"/>
</dbReference>
<dbReference type="GeneID" id="80558108"/>
<dbReference type="Proteomes" id="UP001321479">
    <property type="component" value="Segment"/>
</dbReference>